<evidence type="ECO:0000256" key="1">
    <source>
        <dbReference type="ARBA" id="ARBA00004167"/>
    </source>
</evidence>
<dbReference type="InterPro" id="IPR050739">
    <property type="entry name" value="MFP"/>
</dbReference>
<evidence type="ECO:0000256" key="4">
    <source>
        <dbReference type="ARBA" id="ARBA00022989"/>
    </source>
</evidence>
<dbReference type="EMBL" id="AP018248">
    <property type="protein sequence ID" value="BAY99516.1"/>
    <property type="molecule type" value="Genomic_DNA"/>
</dbReference>
<protein>
    <submittedName>
        <fullName evidence="8">HlyD family secretion protein</fullName>
    </submittedName>
</protein>
<dbReference type="PANTHER" id="PTHR30386:SF26">
    <property type="entry name" value="TRANSPORT PROTEIN COMB"/>
    <property type="match status" value="1"/>
</dbReference>
<evidence type="ECO:0000256" key="5">
    <source>
        <dbReference type="ARBA" id="ARBA00023136"/>
    </source>
</evidence>
<gene>
    <name evidence="8" type="ORF">NIES37_34990</name>
</gene>
<evidence type="ECO:0000256" key="6">
    <source>
        <dbReference type="SAM" id="Coils"/>
    </source>
</evidence>
<keyword evidence="6" id="KW-0175">Coiled coil</keyword>
<dbReference type="KEGG" id="ttq:NIES37_34990"/>
<comment type="subcellular location">
    <subcellularLocation>
        <location evidence="1">Membrane</location>
        <topology evidence="1">Single-pass membrane protein</topology>
    </subcellularLocation>
</comment>
<dbReference type="GO" id="GO:0016020">
    <property type="term" value="C:membrane"/>
    <property type="evidence" value="ECO:0007669"/>
    <property type="project" value="UniProtKB-SubCell"/>
</dbReference>
<keyword evidence="5 7" id="KW-0472">Membrane</keyword>
<evidence type="ECO:0000313" key="8">
    <source>
        <dbReference type="EMBL" id="BAY99516.1"/>
    </source>
</evidence>
<sequence>MVTAQKNNIFRKEALDRLSSPERLDQLMQVVQPKKWIPLAALGSLVAVGVAWSVYGRIPITVNGQGVVVFPSKVVPFQSPSSGQILNLFVRPGDRVKKGQVIATIDQTELQEKLDLSRAKLLQLQEQDRSANSLQAQRTVLDQGATQQQRQALLQSLDTTKSVTPILREKGLESIRQERRTLEQQLETTRKLVPTFQERFELRQQLRREGAVSSDTVLQAEQEFLNSKSRIDEIQSQLKQLDVKEADAQRQYLANLNATKELQAQLATLDTKLASQAEQDLAIATNRKKEIQDTERAIAQLKSQLKDRNKVISSFNGQILELTVVPGQSLEEGARIGTIQAQDSTDKLVGVAFFPVSEGKKIQKGMELQITPSTVKRERFGGIVAKVTSVSSFPVTKESASSVVGGAEILQGLTSQGPQIQVFAELDADPSTKSGFRWSSSKGPEAKVTSGTTTSVRVKVDEQSPISFVFPILRSWSGMY</sequence>
<evidence type="ECO:0000256" key="3">
    <source>
        <dbReference type="ARBA" id="ARBA00022692"/>
    </source>
</evidence>
<evidence type="ECO:0000256" key="2">
    <source>
        <dbReference type="ARBA" id="ARBA00009477"/>
    </source>
</evidence>
<organism evidence="8 9">
    <name type="scientific">Tolypothrix tenuis PCC 7101</name>
    <dbReference type="NCBI Taxonomy" id="231146"/>
    <lineage>
        <taxon>Bacteria</taxon>
        <taxon>Bacillati</taxon>
        <taxon>Cyanobacteriota</taxon>
        <taxon>Cyanophyceae</taxon>
        <taxon>Nostocales</taxon>
        <taxon>Tolypothrichaceae</taxon>
        <taxon>Tolypothrix</taxon>
    </lineage>
</organism>
<dbReference type="Gene3D" id="2.40.50.100">
    <property type="match status" value="1"/>
</dbReference>
<accession>A0A1Z4N1C8</accession>
<dbReference type="GO" id="GO:0015562">
    <property type="term" value="F:efflux transmembrane transporter activity"/>
    <property type="evidence" value="ECO:0007669"/>
    <property type="project" value="InterPro"/>
</dbReference>
<reference evidence="8 9" key="1">
    <citation type="submission" date="2017-06" db="EMBL/GenBank/DDBJ databases">
        <title>Genome sequencing of cyanobaciteial culture collection at National Institute for Environmental Studies (NIES).</title>
        <authorList>
            <person name="Hirose Y."/>
            <person name="Shimura Y."/>
            <person name="Fujisawa T."/>
            <person name="Nakamura Y."/>
            <person name="Kawachi M."/>
        </authorList>
    </citation>
    <scope>NUCLEOTIDE SEQUENCE [LARGE SCALE GENOMIC DNA]</scope>
    <source>
        <strain evidence="8 9">NIES-37</strain>
    </source>
</reference>
<dbReference type="InterPro" id="IPR022275">
    <property type="entry name" value="NHPM_bacteriocin_SS_HylD"/>
</dbReference>
<dbReference type="RefSeq" id="WP_096583845.1">
    <property type="nucleotide sequence ID" value="NZ_CAWNJS010000001.1"/>
</dbReference>
<keyword evidence="4 7" id="KW-1133">Transmembrane helix</keyword>
<dbReference type="PANTHER" id="PTHR30386">
    <property type="entry name" value="MEMBRANE FUSION SUBUNIT OF EMRAB-TOLC MULTIDRUG EFFLUX PUMP"/>
    <property type="match status" value="1"/>
</dbReference>
<dbReference type="SUPFAM" id="SSF111369">
    <property type="entry name" value="HlyD-like secretion proteins"/>
    <property type="match status" value="1"/>
</dbReference>
<evidence type="ECO:0000256" key="7">
    <source>
        <dbReference type="SAM" id="Phobius"/>
    </source>
</evidence>
<name>A0A1Z4N1C8_9CYAN</name>
<evidence type="ECO:0000313" key="9">
    <source>
        <dbReference type="Proteomes" id="UP000218785"/>
    </source>
</evidence>
<feature type="coiled-coil region" evidence="6">
    <location>
        <begin position="231"/>
        <end position="311"/>
    </location>
</feature>
<feature type="transmembrane region" description="Helical" evidence="7">
    <location>
        <begin position="36"/>
        <end position="55"/>
    </location>
</feature>
<dbReference type="PRINTS" id="PR01490">
    <property type="entry name" value="RTXTOXIND"/>
</dbReference>
<dbReference type="AlphaFoldDB" id="A0A1Z4N1C8"/>
<proteinExistence type="inferred from homology"/>
<keyword evidence="9" id="KW-1185">Reference proteome</keyword>
<dbReference type="NCBIfam" id="TIGR03794">
    <property type="entry name" value="NHLM_micro_HlyD"/>
    <property type="match status" value="1"/>
</dbReference>
<keyword evidence="3 7" id="KW-0812">Transmembrane</keyword>
<comment type="similarity">
    <text evidence="2">Belongs to the membrane fusion protein (MFP) (TC 8.A.1) family.</text>
</comment>
<dbReference type="Proteomes" id="UP000218785">
    <property type="component" value="Chromosome"/>
</dbReference>